<evidence type="ECO:0000256" key="12">
    <source>
        <dbReference type="ARBA" id="ARBA00023136"/>
    </source>
</evidence>
<dbReference type="SMART" id="SM00387">
    <property type="entry name" value="HATPase_c"/>
    <property type="match status" value="1"/>
</dbReference>
<reference evidence="15 16" key="1">
    <citation type="submission" date="2016-10" db="EMBL/GenBank/DDBJ databases">
        <authorList>
            <person name="de Groot N.N."/>
        </authorList>
    </citation>
    <scope>NUCLEOTIDE SEQUENCE [LARGE SCALE GENOMIC DNA]</scope>
    <source>
        <strain evidence="15 16">GAS232</strain>
    </source>
</reference>
<evidence type="ECO:0000313" key="15">
    <source>
        <dbReference type="EMBL" id="SDE93551.1"/>
    </source>
</evidence>
<proteinExistence type="predicted"/>
<evidence type="ECO:0000256" key="3">
    <source>
        <dbReference type="ARBA" id="ARBA00012438"/>
    </source>
</evidence>
<keyword evidence="6 13" id="KW-0812">Transmembrane</keyword>
<protein>
    <recommendedName>
        <fullName evidence="3">histidine kinase</fullName>
        <ecNumber evidence="3">2.7.13.3</ecNumber>
    </recommendedName>
</protein>
<accession>A0A1G7GZM4</accession>
<keyword evidence="11" id="KW-0902">Two-component regulatory system</keyword>
<dbReference type="InterPro" id="IPR003594">
    <property type="entry name" value="HATPase_dom"/>
</dbReference>
<evidence type="ECO:0000256" key="8">
    <source>
        <dbReference type="ARBA" id="ARBA00022777"/>
    </source>
</evidence>
<dbReference type="CDD" id="cd00082">
    <property type="entry name" value="HisKA"/>
    <property type="match status" value="1"/>
</dbReference>
<evidence type="ECO:0000256" key="1">
    <source>
        <dbReference type="ARBA" id="ARBA00000085"/>
    </source>
</evidence>
<dbReference type="SMART" id="SM00388">
    <property type="entry name" value="HisKA"/>
    <property type="match status" value="1"/>
</dbReference>
<keyword evidence="10 13" id="KW-1133">Transmembrane helix</keyword>
<dbReference type="InterPro" id="IPR036097">
    <property type="entry name" value="HisK_dim/P_sf"/>
</dbReference>
<name>A0A1G7GZM4_9BACT</name>
<keyword evidence="7" id="KW-0547">Nucleotide-binding</keyword>
<dbReference type="EC" id="2.7.13.3" evidence="3"/>
<dbReference type="OrthoDB" id="9813151at2"/>
<keyword evidence="12 13" id="KW-0472">Membrane</keyword>
<feature type="transmembrane region" description="Helical" evidence="13">
    <location>
        <begin position="35"/>
        <end position="52"/>
    </location>
</feature>
<dbReference type="EMBL" id="LT629690">
    <property type="protein sequence ID" value="SDE93551.1"/>
    <property type="molecule type" value="Genomic_DNA"/>
</dbReference>
<dbReference type="GO" id="GO:0005524">
    <property type="term" value="F:ATP binding"/>
    <property type="evidence" value="ECO:0007669"/>
    <property type="project" value="UniProtKB-KW"/>
</dbReference>
<evidence type="ECO:0000256" key="10">
    <source>
        <dbReference type="ARBA" id="ARBA00022989"/>
    </source>
</evidence>
<feature type="domain" description="Histidine kinase" evidence="14">
    <location>
        <begin position="266"/>
        <end position="479"/>
    </location>
</feature>
<dbReference type="GO" id="GO:0000155">
    <property type="term" value="F:phosphorelay sensor kinase activity"/>
    <property type="evidence" value="ECO:0007669"/>
    <property type="project" value="InterPro"/>
</dbReference>
<evidence type="ECO:0000256" key="2">
    <source>
        <dbReference type="ARBA" id="ARBA00004141"/>
    </source>
</evidence>
<evidence type="ECO:0000256" key="7">
    <source>
        <dbReference type="ARBA" id="ARBA00022741"/>
    </source>
</evidence>
<dbReference type="PROSITE" id="PS50109">
    <property type="entry name" value="HIS_KIN"/>
    <property type="match status" value="1"/>
</dbReference>
<comment type="catalytic activity">
    <reaction evidence="1">
        <text>ATP + protein L-histidine = ADP + protein N-phospho-L-histidine.</text>
        <dbReference type="EC" id="2.7.13.3"/>
    </reaction>
</comment>
<dbReference type="PRINTS" id="PR00344">
    <property type="entry name" value="BCTRLSENSOR"/>
</dbReference>
<evidence type="ECO:0000256" key="11">
    <source>
        <dbReference type="ARBA" id="ARBA00023012"/>
    </source>
</evidence>
<keyword evidence="4" id="KW-0597">Phosphoprotein</keyword>
<keyword evidence="16" id="KW-1185">Reference proteome</keyword>
<evidence type="ECO:0000256" key="4">
    <source>
        <dbReference type="ARBA" id="ARBA00022553"/>
    </source>
</evidence>
<dbReference type="Proteomes" id="UP000182427">
    <property type="component" value="Chromosome I"/>
</dbReference>
<keyword evidence="8 15" id="KW-0418">Kinase</keyword>
<feature type="transmembrane region" description="Helical" evidence="13">
    <location>
        <begin position="59"/>
        <end position="81"/>
    </location>
</feature>
<evidence type="ECO:0000256" key="5">
    <source>
        <dbReference type="ARBA" id="ARBA00022679"/>
    </source>
</evidence>
<gene>
    <name evidence="15" type="ORF">SAMN05444167_0856</name>
</gene>
<dbReference type="Pfam" id="PF13493">
    <property type="entry name" value="DUF4118"/>
    <property type="match status" value="1"/>
</dbReference>
<dbReference type="FunFam" id="3.30.565.10:FF:000006">
    <property type="entry name" value="Sensor histidine kinase WalK"/>
    <property type="match status" value="1"/>
</dbReference>
<dbReference type="Gene3D" id="1.10.287.130">
    <property type="match status" value="1"/>
</dbReference>
<evidence type="ECO:0000259" key="14">
    <source>
        <dbReference type="PROSITE" id="PS50109"/>
    </source>
</evidence>
<organism evidence="15 16">
    <name type="scientific">Terriglobus roseus</name>
    <dbReference type="NCBI Taxonomy" id="392734"/>
    <lineage>
        <taxon>Bacteria</taxon>
        <taxon>Pseudomonadati</taxon>
        <taxon>Acidobacteriota</taxon>
        <taxon>Terriglobia</taxon>
        <taxon>Terriglobales</taxon>
        <taxon>Acidobacteriaceae</taxon>
        <taxon>Terriglobus</taxon>
    </lineage>
</organism>
<feature type="transmembrane region" description="Helical" evidence="13">
    <location>
        <begin position="9"/>
        <end position="29"/>
    </location>
</feature>
<dbReference type="InterPro" id="IPR004358">
    <property type="entry name" value="Sig_transdc_His_kin-like_C"/>
</dbReference>
<evidence type="ECO:0000313" key="16">
    <source>
        <dbReference type="Proteomes" id="UP000182427"/>
    </source>
</evidence>
<keyword evidence="9" id="KW-0067">ATP-binding</keyword>
<evidence type="ECO:0000256" key="9">
    <source>
        <dbReference type="ARBA" id="ARBA00022840"/>
    </source>
</evidence>
<dbReference type="InterPro" id="IPR038318">
    <property type="entry name" value="KdpD_sf"/>
</dbReference>
<sequence>MNSRRLVTVTYWLSTFGALAVILLIYGLWLHVNPTTVALTLVLYVLIVAAQLRLRYAVVASVVATACYNFFFLPPVGTFTIADPQNWLTLLTFLSTSVIGSRLSQTARDEADQAKASQRELEVLFSLSREFLRTDKLADITEALPSLINIAAHAQGSTLYLLDGDRVFQAGEQQISGIEISHFRQLALSLSEPEVLSDGTVHVPIRAGVRPRGLLEIVGLKLSQETLRAIGGLAAIALDRVQALEEIARSEANKESERLRNLILDSITHELRTPLTSIKGAAGTLLMSHVSAEDQRSLIKIIDEEADRINQLVGQAVEMAQLEAREVHMDVQPVDFKEIVAEAKENSAWIWGSHPVEISIPPLPKVDVDPNMIAKVLCNLLENAAKYSEPQSPIRISAEQKGGMIVAAVADRGVGIDPLEQDLVFDRLYRSREHSQKKPGTGMGLPISRAIIESHHGTLTVTSQRGYGSVFSFTLPIHKN</sequence>
<dbReference type="PANTHER" id="PTHR45569">
    <property type="entry name" value="SENSOR PROTEIN KDPD"/>
    <property type="match status" value="1"/>
</dbReference>
<dbReference type="AlphaFoldDB" id="A0A1G7GZM4"/>
<keyword evidence="5" id="KW-0808">Transferase</keyword>
<dbReference type="Pfam" id="PF02518">
    <property type="entry name" value="HATPase_c"/>
    <property type="match status" value="1"/>
</dbReference>
<dbReference type="InterPro" id="IPR025201">
    <property type="entry name" value="KdpD_TM"/>
</dbReference>
<dbReference type="InterPro" id="IPR003661">
    <property type="entry name" value="HisK_dim/P_dom"/>
</dbReference>
<dbReference type="GO" id="GO:0005886">
    <property type="term" value="C:plasma membrane"/>
    <property type="evidence" value="ECO:0007669"/>
    <property type="project" value="TreeGrafter"/>
</dbReference>
<dbReference type="SUPFAM" id="SSF47384">
    <property type="entry name" value="Homodimeric domain of signal transducing histidine kinase"/>
    <property type="match status" value="1"/>
</dbReference>
<dbReference type="PANTHER" id="PTHR45569:SF1">
    <property type="entry name" value="SENSOR PROTEIN KDPD"/>
    <property type="match status" value="1"/>
</dbReference>
<evidence type="ECO:0000256" key="6">
    <source>
        <dbReference type="ARBA" id="ARBA00022692"/>
    </source>
</evidence>
<dbReference type="InterPro" id="IPR036890">
    <property type="entry name" value="HATPase_C_sf"/>
</dbReference>
<dbReference type="SUPFAM" id="SSF55874">
    <property type="entry name" value="ATPase domain of HSP90 chaperone/DNA topoisomerase II/histidine kinase"/>
    <property type="match status" value="1"/>
</dbReference>
<dbReference type="Pfam" id="PF00512">
    <property type="entry name" value="HisKA"/>
    <property type="match status" value="1"/>
</dbReference>
<dbReference type="InterPro" id="IPR005467">
    <property type="entry name" value="His_kinase_dom"/>
</dbReference>
<dbReference type="Gene3D" id="3.30.565.10">
    <property type="entry name" value="Histidine kinase-like ATPase, C-terminal domain"/>
    <property type="match status" value="1"/>
</dbReference>
<dbReference type="InterPro" id="IPR052023">
    <property type="entry name" value="Histidine_kinase_KdpD"/>
</dbReference>
<comment type="subcellular location">
    <subcellularLocation>
        <location evidence="2">Membrane</location>
        <topology evidence="2">Multi-pass membrane protein</topology>
    </subcellularLocation>
</comment>
<dbReference type="Gene3D" id="1.20.120.620">
    <property type="entry name" value="Backbone structure of the membrane domain of e. Coli histidine kinase receptor kdpd"/>
    <property type="match status" value="1"/>
</dbReference>
<evidence type="ECO:0000256" key="13">
    <source>
        <dbReference type="SAM" id="Phobius"/>
    </source>
</evidence>